<dbReference type="InterPro" id="IPR001806">
    <property type="entry name" value="Small_GTPase"/>
</dbReference>
<keyword evidence="2" id="KW-0862">Zinc</keyword>
<dbReference type="PANTHER" id="PTHR45819:SF1">
    <property type="entry name" value="ARF-GAP WITH GTPASE, ANK REPEAT AND PH DOMAIN-CONTAINING PROTEIN 1"/>
    <property type="match status" value="1"/>
</dbReference>
<sequence length="191" mass="21432">MGFTPLMLCPLCFCSHMTQRKSAAGRDIRTPLLLAVCGSRGSPRSNGKVLGCGRFKKEIVVDGQSYLLLIRDEGGPPEAQFALWVDAVIFVFSLEDEISFQTVYHYYSRMANYRNTAEVPLVLVGTQDAISSANPRVIEDTRARKLSNDLKRCTYHETCATYGLNVERVFQDGKRPRGPILTLKVLDISWH</sequence>
<gene>
    <name evidence="3" type="ORF">AALO_G00266990</name>
</gene>
<evidence type="ECO:0000256" key="2">
    <source>
        <dbReference type="ARBA" id="ARBA00022771"/>
    </source>
</evidence>
<evidence type="ECO:0008006" key="5">
    <source>
        <dbReference type="Google" id="ProtNLM"/>
    </source>
</evidence>
<dbReference type="PANTHER" id="PTHR45819">
    <property type="entry name" value="CENTAURIN-GAMMA-1A"/>
    <property type="match status" value="1"/>
</dbReference>
<dbReference type="EMBL" id="JADWDJ010000021">
    <property type="protein sequence ID" value="KAG5263638.1"/>
    <property type="molecule type" value="Genomic_DNA"/>
</dbReference>
<name>A0AAV6FL84_9TELE</name>
<organism evidence="3 4">
    <name type="scientific">Alosa alosa</name>
    <name type="common">allis shad</name>
    <dbReference type="NCBI Taxonomy" id="278164"/>
    <lineage>
        <taxon>Eukaryota</taxon>
        <taxon>Metazoa</taxon>
        <taxon>Chordata</taxon>
        <taxon>Craniata</taxon>
        <taxon>Vertebrata</taxon>
        <taxon>Euteleostomi</taxon>
        <taxon>Actinopterygii</taxon>
        <taxon>Neopterygii</taxon>
        <taxon>Teleostei</taxon>
        <taxon>Clupei</taxon>
        <taxon>Clupeiformes</taxon>
        <taxon>Clupeoidei</taxon>
        <taxon>Clupeidae</taxon>
        <taxon>Alosa</taxon>
    </lineage>
</organism>
<proteinExistence type="predicted"/>
<evidence type="ECO:0000256" key="1">
    <source>
        <dbReference type="ARBA" id="ARBA00022741"/>
    </source>
</evidence>
<dbReference type="InterPro" id="IPR051282">
    <property type="entry name" value="Arf-GAP_GTPase_ANK_PH"/>
</dbReference>
<dbReference type="SMART" id="SM00173">
    <property type="entry name" value="RAS"/>
    <property type="match status" value="1"/>
</dbReference>
<accession>A0AAV6FL84</accession>
<dbReference type="GO" id="GO:0005525">
    <property type="term" value="F:GTP binding"/>
    <property type="evidence" value="ECO:0007669"/>
    <property type="project" value="InterPro"/>
</dbReference>
<protein>
    <recommendedName>
        <fullName evidence="5">Small monomeric GTPase</fullName>
    </recommendedName>
</protein>
<dbReference type="InterPro" id="IPR027417">
    <property type="entry name" value="P-loop_NTPase"/>
</dbReference>
<reference evidence="3" key="1">
    <citation type="submission" date="2020-10" db="EMBL/GenBank/DDBJ databases">
        <title>Chromosome-scale genome assembly of the Allis shad, Alosa alosa.</title>
        <authorList>
            <person name="Margot Z."/>
            <person name="Christophe K."/>
            <person name="Cabau C."/>
            <person name="Louis A."/>
            <person name="Berthelot C."/>
            <person name="Parey E."/>
            <person name="Roest Crollius H."/>
            <person name="Montfort J."/>
            <person name="Robinson-Rechavi M."/>
            <person name="Bucao C."/>
            <person name="Bouchez O."/>
            <person name="Gislard M."/>
            <person name="Lluch J."/>
            <person name="Milhes M."/>
            <person name="Lampietro C."/>
            <person name="Lopez Roques C."/>
            <person name="Donnadieu C."/>
            <person name="Braasch I."/>
            <person name="Desvignes T."/>
            <person name="Postlethwait J."/>
            <person name="Bobe J."/>
            <person name="Guiguen Y."/>
        </authorList>
    </citation>
    <scope>NUCLEOTIDE SEQUENCE</scope>
    <source>
        <strain evidence="3">M-15738</strain>
        <tissue evidence="3">Blood</tissue>
    </source>
</reference>
<dbReference type="Gene3D" id="3.40.50.300">
    <property type="entry name" value="P-loop containing nucleotide triphosphate hydrolases"/>
    <property type="match status" value="1"/>
</dbReference>
<comment type="caution">
    <text evidence="3">The sequence shown here is derived from an EMBL/GenBank/DDBJ whole genome shotgun (WGS) entry which is preliminary data.</text>
</comment>
<dbReference type="GO" id="GO:0005096">
    <property type="term" value="F:GTPase activator activity"/>
    <property type="evidence" value="ECO:0007669"/>
    <property type="project" value="TreeGrafter"/>
</dbReference>
<evidence type="ECO:0000313" key="4">
    <source>
        <dbReference type="Proteomes" id="UP000823561"/>
    </source>
</evidence>
<dbReference type="GO" id="GO:0003924">
    <property type="term" value="F:GTPase activity"/>
    <property type="evidence" value="ECO:0007669"/>
    <property type="project" value="InterPro"/>
</dbReference>
<keyword evidence="2" id="KW-0863">Zinc-finger</keyword>
<dbReference type="FunFam" id="3.40.50.300:FF:000178">
    <property type="entry name" value="Arf-GAP with GTPase, ANK repeat and PH domain-containing protein 1"/>
    <property type="match status" value="1"/>
</dbReference>
<evidence type="ECO:0000313" key="3">
    <source>
        <dbReference type="EMBL" id="KAG5263638.1"/>
    </source>
</evidence>
<keyword evidence="1" id="KW-0547">Nucleotide-binding</keyword>
<dbReference type="AlphaFoldDB" id="A0AAV6FL84"/>
<dbReference type="SUPFAM" id="SSF52540">
    <property type="entry name" value="P-loop containing nucleoside triphosphate hydrolases"/>
    <property type="match status" value="1"/>
</dbReference>
<keyword evidence="2" id="KW-0479">Metal-binding</keyword>
<dbReference type="GO" id="GO:0008270">
    <property type="term" value="F:zinc ion binding"/>
    <property type="evidence" value="ECO:0007669"/>
    <property type="project" value="UniProtKB-KW"/>
</dbReference>
<dbReference type="Pfam" id="PF00071">
    <property type="entry name" value="Ras"/>
    <property type="match status" value="1"/>
</dbReference>
<dbReference type="Proteomes" id="UP000823561">
    <property type="component" value="Chromosome 21"/>
</dbReference>
<keyword evidence="4" id="KW-1185">Reference proteome</keyword>